<keyword evidence="6 12" id="KW-0630">Potassium</keyword>
<comment type="subcellular location">
    <subcellularLocation>
        <location evidence="1 12">Membrane</location>
        <topology evidence="1 12">Multi-pass membrane protein</topology>
    </subcellularLocation>
</comment>
<evidence type="ECO:0000256" key="7">
    <source>
        <dbReference type="ARBA" id="ARBA00022989"/>
    </source>
</evidence>
<evidence type="ECO:0000256" key="8">
    <source>
        <dbReference type="ARBA" id="ARBA00023065"/>
    </source>
</evidence>
<evidence type="ECO:0000256" key="12">
    <source>
        <dbReference type="RuleBase" id="RU003822"/>
    </source>
</evidence>
<keyword evidence="8 12" id="KW-0406">Ion transport</keyword>
<keyword evidence="3 12" id="KW-0633">Potassium transport</keyword>
<dbReference type="InterPro" id="IPR013518">
    <property type="entry name" value="K_chnl_inward-rec_Kir_cyto"/>
</dbReference>
<feature type="domain" description="C2H2-type" evidence="15">
    <location>
        <begin position="371"/>
        <end position="399"/>
    </location>
</feature>
<keyword evidence="5 12" id="KW-0851">Voltage-gated channel</keyword>
<dbReference type="GO" id="GO:0034220">
    <property type="term" value="P:monoatomic ion transmembrane transport"/>
    <property type="evidence" value="ECO:0007669"/>
    <property type="project" value="UniProtKB-KW"/>
</dbReference>
<accession>A0ABD3PG45</accession>
<name>A0ABD3PG45_9STRA</name>
<keyword evidence="11" id="KW-0862">Zinc</keyword>
<feature type="transmembrane region" description="Helical" evidence="14">
    <location>
        <begin position="94"/>
        <end position="118"/>
    </location>
</feature>
<dbReference type="PANTHER" id="PTHR11767:SF103">
    <property type="entry name" value="POTASSIUM CHANNEL INWARDLY RECTIFYING TRANSMEMBRANE DOMAIN-CONTAINING PROTEIN"/>
    <property type="match status" value="1"/>
</dbReference>
<dbReference type="InterPro" id="IPR040445">
    <property type="entry name" value="Kir_TM"/>
</dbReference>
<keyword evidence="9 14" id="KW-0472">Membrane</keyword>
<dbReference type="GO" id="GO:0034702">
    <property type="term" value="C:monoatomic ion channel complex"/>
    <property type="evidence" value="ECO:0007669"/>
    <property type="project" value="UniProtKB-KW"/>
</dbReference>
<dbReference type="Gene3D" id="2.60.40.1400">
    <property type="entry name" value="G protein-activated inward rectifier potassium channel 1"/>
    <property type="match status" value="2"/>
</dbReference>
<dbReference type="EMBL" id="JALLPJ020000625">
    <property type="protein sequence ID" value="KAL3787090.1"/>
    <property type="molecule type" value="Genomic_DNA"/>
</dbReference>
<keyword evidence="11" id="KW-0479">Metal-binding</keyword>
<dbReference type="SUPFAM" id="SSF81324">
    <property type="entry name" value="Voltage-gated potassium channels"/>
    <property type="match status" value="1"/>
</dbReference>
<evidence type="ECO:0000256" key="6">
    <source>
        <dbReference type="ARBA" id="ARBA00022958"/>
    </source>
</evidence>
<evidence type="ECO:0000256" key="1">
    <source>
        <dbReference type="ARBA" id="ARBA00004141"/>
    </source>
</evidence>
<keyword evidence="17" id="KW-1185">Reference proteome</keyword>
<comment type="similarity">
    <text evidence="12">Belongs to the inward rectifier-type potassium channel (TC 1.A.2.1) family.</text>
</comment>
<dbReference type="GO" id="GO:0008270">
    <property type="term" value="F:zinc ion binding"/>
    <property type="evidence" value="ECO:0007669"/>
    <property type="project" value="UniProtKB-KW"/>
</dbReference>
<feature type="transmembrane region" description="Helical" evidence="14">
    <location>
        <begin position="174"/>
        <end position="191"/>
    </location>
</feature>
<dbReference type="Pfam" id="PF17655">
    <property type="entry name" value="IRK_C"/>
    <property type="match status" value="1"/>
</dbReference>
<gene>
    <name evidence="16" type="ORF">ACHAWO_008570</name>
</gene>
<evidence type="ECO:0000256" key="4">
    <source>
        <dbReference type="ARBA" id="ARBA00022692"/>
    </source>
</evidence>
<evidence type="ECO:0000313" key="17">
    <source>
        <dbReference type="Proteomes" id="UP001530400"/>
    </source>
</evidence>
<dbReference type="PANTHER" id="PTHR11767">
    <property type="entry name" value="INWARD RECTIFIER POTASSIUM CHANNEL"/>
    <property type="match status" value="1"/>
</dbReference>
<dbReference type="SUPFAM" id="SSF81296">
    <property type="entry name" value="E set domains"/>
    <property type="match status" value="2"/>
</dbReference>
<dbReference type="Pfam" id="PF01007">
    <property type="entry name" value="IRK"/>
    <property type="match status" value="1"/>
</dbReference>
<evidence type="ECO:0000256" key="3">
    <source>
        <dbReference type="ARBA" id="ARBA00022538"/>
    </source>
</evidence>
<keyword evidence="2 12" id="KW-0813">Transport</keyword>
<dbReference type="InterPro" id="IPR016449">
    <property type="entry name" value="K_chnl_inward-rec_Kir"/>
</dbReference>
<keyword evidence="4 12" id="KW-0812">Transmembrane</keyword>
<dbReference type="GO" id="GO:0006813">
    <property type="term" value="P:potassium ion transport"/>
    <property type="evidence" value="ECO:0007669"/>
    <property type="project" value="UniProtKB-KW"/>
</dbReference>
<evidence type="ECO:0000313" key="16">
    <source>
        <dbReference type="EMBL" id="KAL3787090.1"/>
    </source>
</evidence>
<evidence type="ECO:0000256" key="5">
    <source>
        <dbReference type="ARBA" id="ARBA00022882"/>
    </source>
</evidence>
<dbReference type="PROSITE" id="PS50157">
    <property type="entry name" value="ZINC_FINGER_C2H2_2"/>
    <property type="match status" value="1"/>
</dbReference>
<dbReference type="AlphaFoldDB" id="A0ABD3PG45"/>
<keyword evidence="7 14" id="KW-1133">Transmembrane helix</keyword>
<dbReference type="Proteomes" id="UP001530400">
    <property type="component" value="Unassembled WGS sequence"/>
</dbReference>
<proteinExistence type="inferred from homology"/>
<keyword evidence="11" id="KW-0863">Zinc-finger</keyword>
<organism evidence="16 17">
    <name type="scientific">Cyclotella atomus</name>
    <dbReference type="NCBI Taxonomy" id="382360"/>
    <lineage>
        <taxon>Eukaryota</taxon>
        <taxon>Sar</taxon>
        <taxon>Stramenopiles</taxon>
        <taxon>Ochrophyta</taxon>
        <taxon>Bacillariophyta</taxon>
        <taxon>Coscinodiscophyceae</taxon>
        <taxon>Thalassiosirophycidae</taxon>
        <taxon>Stephanodiscales</taxon>
        <taxon>Stephanodiscaceae</taxon>
        <taxon>Cyclotella</taxon>
    </lineage>
</organism>
<comment type="caution">
    <text evidence="16">The sequence shown here is derived from an EMBL/GenBank/DDBJ whole genome shotgun (WGS) entry which is preliminary data.</text>
</comment>
<feature type="region of interest" description="Disordered" evidence="13">
    <location>
        <begin position="428"/>
        <end position="447"/>
    </location>
</feature>
<feature type="compositionally biased region" description="Low complexity" evidence="13">
    <location>
        <begin position="430"/>
        <end position="443"/>
    </location>
</feature>
<sequence length="555" mass="63202">MNSFNRAPHTKARRSISSRELKFFEEHIDGPTFTNGAAATAPMQRLVERDLPYHQSSNSLRIRHQSSKRNTSGLRFFHWYIEDWFHVLLRLRTVVSILMFVTIWTLFLLFFAGVYVLVDRKDPEIDCGLGKVPNPIHFSGAFAFSLETTTTVGYGIPNGGNAFFENCPRQDVDFNLLLYLVTMISHVFHLIRSLQVAIYFQMLISMFFNAFLLSFMFARLARSEARAAQVLFANKAIINREVLENGITRYLFSARIYDADSRYPIVEAHARFYAVKHRSMHAEDSKDMRFPIKMEAMRICKPNDDYGALLYTSIPITCTHHIDIYSPILPPTLRKLGPENGRVMCDSGFVLDSCGLDLRENDSYVGSRDSIRCAVCGETYSTIANLIQHIRYNQLTEKYSDIPVSGSHQELDVGLIFGDTTKVLKPIDKSNNNASSSNNESAAIDIDKPTPPWYEEYKKYLSEANVEILVVMEAIDPITSGTFQAIQSYTVDDIEFDKEFAPCVLTDTTEDVSKQKNMWWKIFRRAFVGRTAVGRAIKIDLDTFHETVNVGEGCS</sequence>
<keyword evidence="10 12" id="KW-0407">Ion channel</keyword>
<evidence type="ECO:0000256" key="13">
    <source>
        <dbReference type="SAM" id="MobiDB-lite"/>
    </source>
</evidence>
<evidence type="ECO:0000256" key="9">
    <source>
        <dbReference type="ARBA" id="ARBA00023136"/>
    </source>
</evidence>
<dbReference type="InterPro" id="IPR013087">
    <property type="entry name" value="Znf_C2H2_type"/>
</dbReference>
<evidence type="ECO:0000259" key="15">
    <source>
        <dbReference type="PROSITE" id="PS50157"/>
    </source>
</evidence>
<dbReference type="Gene3D" id="1.10.287.70">
    <property type="match status" value="1"/>
</dbReference>
<evidence type="ECO:0000256" key="11">
    <source>
        <dbReference type="PROSITE-ProRule" id="PRU00042"/>
    </source>
</evidence>
<evidence type="ECO:0000256" key="14">
    <source>
        <dbReference type="SAM" id="Phobius"/>
    </source>
</evidence>
<dbReference type="InterPro" id="IPR041647">
    <property type="entry name" value="IRK_C"/>
</dbReference>
<reference evidence="16 17" key="1">
    <citation type="submission" date="2024-10" db="EMBL/GenBank/DDBJ databases">
        <title>Updated reference genomes for cyclostephanoid diatoms.</title>
        <authorList>
            <person name="Roberts W.R."/>
            <person name="Alverson A.J."/>
        </authorList>
    </citation>
    <scope>NUCLEOTIDE SEQUENCE [LARGE SCALE GENOMIC DNA]</scope>
    <source>
        <strain evidence="16 17">AJA010-31</strain>
    </source>
</reference>
<evidence type="ECO:0000256" key="2">
    <source>
        <dbReference type="ARBA" id="ARBA00022448"/>
    </source>
</evidence>
<evidence type="ECO:0000256" key="10">
    <source>
        <dbReference type="ARBA" id="ARBA00023303"/>
    </source>
</evidence>
<feature type="transmembrane region" description="Helical" evidence="14">
    <location>
        <begin position="197"/>
        <end position="218"/>
    </location>
</feature>
<dbReference type="InterPro" id="IPR014756">
    <property type="entry name" value="Ig_E-set"/>
</dbReference>
<protein>
    <recommendedName>
        <fullName evidence="15">C2H2-type domain-containing protein</fullName>
    </recommendedName>
</protein>